<name>A0A6B9ZFE3_9BACT</name>
<dbReference type="Proteomes" id="UP000476411">
    <property type="component" value="Chromosome"/>
</dbReference>
<keyword evidence="2" id="KW-1185">Reference proteome</keyword>
<sequence length="124" mass="14358">MSIVKKRFDITITVALQTVSQTFELDKNITHVKGILITSDKDDLLYYRGSQRIEMNKGEIVPENYESKLLMSGINLSPNLRYYEIGDMPTGNGQVRITYIDREDNRVPFEVYRVSLYLNCVQTD</sequence>
<evidence type="ECO:0000313" key="1">
    <source>
        <dbReference type="EMBL" id="QHS60827.1"/>
    </source>
</evidence>
<dbReference type="RefSeq" id="WP_162332512.1">
    <property type="nucleotide sequence ID" value="NZ_CP048113.1"/>
</dbReference>
<accession>A0A6B9ZFE3</accession>
<organism evidence="1 2">
    <name type="scientific">Chitinophaga agri</name>
    <dbReference type="NCBI Taxonomy" id="2703787"/>
    <lineage>
        <taxon>Bacteria</taxon>
        <taxon>Pseudomonadati</taxon>
        <taxon>Bacteroidota</taxon>
        <taxon>Chitinophagia</taxon>
        <taxon>Chitinophagales</taxon>
        <taxon>Chitinophagaceae</taxon>
        <taxon>Chitinophaga</taxon>
    </lineage>
</organism>
<dbReference type="KEGG" id="chih:GWR21_14850"/>
<proteinExistence type="predicted"/>
<evidence type="ECO:0000313" key="2">
    <source>
        <dbReference type="Proteomes" id="UP000476411"/>
    </source>
</evidence>
<gene>
    <name evidence="1" type="ORF">GWR21_14850</name>
</gene>
<dbReference type="EMBL" id="CP048113">
    <property type="protein sequence ID" value="QHS60827.1"/>
    <property type="molecule type" value="Genomic_DNA"/>
</dbReference>
<protein>
    <submittedName>
        <fullName evidence="1">Uncharacterized protein</fullName>
    </submittedName>
</protein>
<dbReference type="AlphaFoldDB" id="A0A6B9ZFE3"/>
<reference evidence="1 2" key="1">
    <citation type="submission" date="2020-01" db="EMBL/GenBank/DDBJ databases">
        <title>Complete genome sequence of Chitinophaga sp. H33E-04 isolated from quinoa roots.</title>
        <authorList>
            <person name="Weon H.-Y."/>
            <person name="Lee S.A."/>
        </authorList>
    </citation>
    <scope>NUCLEOTIDE SEQUENCE [LARGE SCALE GENOMIC DNA]</scope>
    <source>
        <strain evidence="1 2">H33E-04</strain>
    </source>
</reference>